<proteinExistence type="inferred from homology"/>
<dbReference type="InterPro" id="IPR050300">
    <property type="entry name" value="GDXG_lipolytic_enzyme"/>
</dbReference>
<comment type="similarity">
    <text evidence="1">Belongs to the 'GDXG' lipolytic enzyme family.</text>
</comment>
<dbReference type="Gene3D" id="3.40.50.1820">
    <property type="entry name" value="alpha/beta hydrolase"/>
    <property type="match status" value="1"/>
</dbReference>
<keyword evidence="5" id="KW-1185">Reference proteome</keyword>
<evidence type="ECO:0000313" key="4">
    <source>
        <dbReference type="EMBL" id="MBB5055413.1"/>
    </source>
</evidence>
<dbReference type="SUPFAM" id="SSF53474">
    <property type="entry name" value="alpha/beta-Hydrolases"/>
    <property type="match status" value="1"/>
</dbReference>
<dbReference type="Proteomes" id="UP000540989">
    <property type="component" value="Unassembled WGS sequence"/>
</dbReference>
<accession>A0A7W8E144</accession>
<name>A0A7W8E144_9BACT</name>
<evidence type="ECO:0000313" key="5">
    <source>
        <dbReference type="Proteomes" id="UP000540989"/>
    </source>
</evidence>
<keyword evidence="2" id="KW-0378">Hydrolase</keyword>
<evidence type="ECO:0000259" key="3">
    <source>
        <dbReference type="Pfam" id="PF07859"/>
    </source>
</evidence>
<dbReference type="EMBL" id="JACHIP010000001">
    <property type="protein sequence ID" value="MBB5055413.1"/>
    <property type="molecule type" value="Genomic_DNA"/>
</dbReference>
<feature type="domain" description="Alpha/beta hydrolase fold-3" evidence="3">
    <location>
        <begin position="89"/>
        <end position="291"/>
    </location>
</feature>
<reference evidence="4 5" key="1">
    <citation type="submission" date="2020-08" db="EMBL/GenBank/DDBJ databases">
        <title>Genomic Encyclopedia of Type Strains, Phase IV (KMG-V): Genome sequencing to study the core and pangenomes of soil and plant-associated prokaryotes.</title>
        <authorList>
            <person name="Whitman W."/>
        </authorList>
    </citation>
    <scope>NUCLEOTIDE SEQUENCE [LARGE SCALE GENOMIC DNA]</scope>
    <source>
        <strain evidence="4 5">M8UP14</strain>
    </source>
</reference>
<dbReference type="PANTHER" id="PTHR48081">
    <property type="entry name" value="AB HYDROLASE SUPERFAMILY PROTEIN C4A8.06C"/>
    <property type="match status" value="1"/>
</dbReference>
<organism evidence="4 5">
    <name type="scientific">Granulicella aggregans</name>
    <dbReference type="NCBI Taxonomy" id="474949"/>
    <lineage>
        <taxon>Bacteria</taxon>
        <taxon>Pseudomonadati</taxon>
        <taxon>Acidobacteriota</taxon>
        <taxon>Terriglobia</taxon>
        <taxon>Terriglobales</taxon>
        <taxon>Acidobacteriaceae</taxon>
        <taxon>Granulicella</taxon>
    </lineage>
</organism>
<dbReference type="PANTHER" id="PTHR48081:SF30">
    <property type="entry name" value="ACETYL-HYDROLASE LIPR-RELATED"/>
    <property type="match status" value="1"/>
</dbReference>
<gene>
    <name evidence="4" type="ORF">HDF16_000082</name>
</gene>
<comment type="caution">
    <text evidence="4">The sequence shown here is derived from an EMBL/GenBank/DDBJ whole genome shotgun (WGS) entry which is preliminary data.</text>
</comment>
<evidence type="ECO:0000256" key="2">
    <source>
        <dbReference type="ARBA" id="ARBA00022801"/>
    </source>
</evidence>
<protein>
    <submittedName>
        <fullName evidence="4">Acetyl esterase/lipase</fullName>
    </submittedName>
</protein>
<evidence type="ECO:0000256" key="1">
    <source>
        <dbReference type="ARBA" id="ARBA00010515"/>
    </source>
</evidence>
<dbReference type="GO" id="GO:0004806">
    <property type="term" value="F:triacylglycerol lipase activity"/>
    <property type="evidence" value="ECO:0007669"/>
    <property type="project" value="TreeGrafter"/>
</dbReference>
<dbReference type="AlphaFoldDB" id="A0A7W8E144"/>
<sequence length="322" mass="34149">MQTLREDQSTASWLVQHPLSAEDEAAMTAMRAIVEPNKGKLRGVAARVPFNAIMERVSAPAGVVYEADSVGGVSGWWCRPEGARPGEAVMHLHGGWFNWGSAQAFRHLAGHIALSVGVAAFVPDYRLAPEHPFPAAAEDVRACYLGLIERGFTKIAVTGDSAGGNLALGLLVFAATSNEPGRRALVGGVALSPVTDLTLSGGSWSTRAVADPYFIQSQADELVRSYLEGNRPDDPLASPLYADLKGLPPLRVHVGNDEVLLDDSISLVERAAAAGVDVRLDVWQGMVHGYLGGLGRLAASTATLQLIGNFLMERFANAANEE</sequence>
<dbReference type="RefSeq" id="WP_184213082.1">
    <property type="nucleotide sequence ID" value="NZ_JACHIP010000001.1"/>
</dbReference>
<dbReference type="Pfam" id="PF07859">
    <property type="entry name" value="Abhydrolase_3"/>
    <property type="match status" value="1"/>
</dbReference>
<dbReference type="InterPro" id="IPR029058">
    <property type="entry name" value="AB_hydrolase_fold"/>
</dbReference>
<dbReference type="InterPro" id="IPR013094">
    <property type="entry name" value="AB_hydrolase_3"/>
</dbReference>